<dbReference type="SUPFAM" id="SSF51695">
    <property type="entry name" value="PLC-like phosphodiesterases"/>
    <property type="match status" value="1"/>
</dbReference>
<dbReference type="InterPro" id="IPR017946">
    <property type="entry name" value="PLC-like_Pdiesterase_TIM-brl"/>
</dbReference>
<feature type="domain" description="GP-PDE" evidence="2">
    <location>
        <begin position="216"/>
        <end position="447"/>
    </location>
</feature>
<dbReference type="Proteomes" id="UP000181728">
    <property type="component" value="Unassembled WGS sequence"/>
</dbReference>
<dbReference type="EMBL" id="MLOK01000060">
    <property type="protein sequence ID" value="OIM20408.1"/>
    <property type="molecule type" value="Genomic_DNA"/>
</dbReference>
<feature type="transmembrane region" description="Helical" evidence="1">
    <location>
        <begin position="51"/>
        <end position="72"/>
    </location>
</feature>
<dbReference type="GO" id="GO:0008081">
    <property type="term" value="F:phosphoric diester hydrolase activity"/>
    <property type="evidence" value="ECO:0007669"/>
    <property type="project" value="InterPro"/>
</dbReference>
<dbReference type="Pfam" id="PF10110">
    <property type="entry name" value="GPDPase_memb"/>
    <property type="match status" value="1"/>
</dbReference>
<evidence type="ECO:0000313" key="3">
    <source>
        <dbReference type="EMBL" id="OIM20408.1"/>
    </source>
</evidence>
<proteinExistence type="predicted"/>
<dbReference type="CDD" id="cd08579">
    <property type="entry name" value="GDPD_memb_like"/>
    <property type="match status" value="1"/>
</dbReference>
<evidence type="ECO:0000256" key="1">
    <source>
        <dbReference type="SAM" id="Phobius"/>
    </source>
</evidence>
<name>A0A6N4A7D8_OENOE</name>
<evidence type="ECO:0000313" key="4">
    <source>
        <dbReference type="Proteomes" id="UP000181728"/>
    </source>
</evidence>
<keyword evidence="1" id="KW-1133">Transmembrane helix</keyword>
<dbReference type="Pfam" id="PF03009">
    <property type="entry name" value="GDPD"/>
    <property type="match status" value="1"/>
</dbReference>
<keyword evidence="1" id="KW-0472">Membrane</keyword>
<feature type="transmembrane region" description="Helical" evidence="1">
    <location>
        <begin position="187"/>
        <end position="209"/>
    </location>
</feature>
<dbReference type="InterPro" id="IPR030395">
    <property type="entry name" value="GP_PDE_dom"/>
</dbReference>
<protein>
    <submittedName>
        <fullName evidence="3">Glycerophosphodiester phosphodiesterase</fullName>
    </submittedName>
</protein>
<dbReference type="PROSITE" id="PS51704">
    <property type="entry name" value="GP_PDE"/>
    <property type="match status" value="1"/>
</dbReference>
<dbReference type="PANTHER" id="PTHR46211:SF8">
    <property type="entry name" value="PHOSPHODIESTERASE"/>
    <property type="match status" value="1"/>
</dbReference>
<accession>A0A6N4A7D8</accession>
<dbReference type="GO" id="GO:0006629">
    <property type="term" value="P:lipid metabolic process"/>
    <property type="evidence" value="ECO:0007669"/>
    <property type="project" value="InterPro"/>
</dbReference>
<dbReference type="PANTHER" id="PTHR46211">
    <property type="entry name" value="GLYCEROPHOSPHORYL DIESTER PHOSPHODIESTERASE"/>
    <property type="match status" value="1"/>
</dbReference>
<reference evidence="3 4" key="1">
    <citation type="journal article" date="2016" name="BMC Genomics">
        <title>Consensus pan-genome assembly of the specialised wine bacterium Oenococcus oeni.</title>
        <authorList>
            <person name="Sternes P.R."/>
            <person name="Borneman A.R."/>
        </authorList>
    </citation>
    <scope>NUCLEOTIDE SEQUENCE [LARGE SCALE GENOMIC DNA]</scope>
    <source>
        <strain evidence="3 4">AWRIB661</strain>
    </source>
</reference>
<feature type="transmembrane region" description="Helical" evidence="1">
    <location>
        <begin position="12"/>
        <end position="31"/>
    </location>
</feature>
<keyword evidence="1" id="KW-0812">Transmembrane</keyword>
<sequence>MKLKVFNPGIHLICLLFLIAGLPLANVGYKLPLVTLIKLPYFIVQTVIKNIFLLIVILLVVMFFWLLIIKLFQTIPAIMSGKSFSDAVRYSWFEMSAKKIRHLTLVFLTNLIVLLLLIGLVFCIQTLVDRVPFFSARVSANLLIVFFTGLLYGATYELLRCIFRNSFSGQEKIFAPFFEHKISIKQILLAIVSIICIGLISSISTNNFFPVINRRVLIISHKGSNGNNGVPNSLQSLKSTSRLKPNYIEVDVRYTKDHQFVVMHDDNLKSLTVKNLKPEQATLEQLEKITMKAVGHQTKITSFQKYANYAWNHGQKLLVEIKTPSISQKYESLSKVFLSKYGKSLVKHHDLIHSLNQGLINSIHKKDPNLKVGFIISYNTESLPHKGNNFYTIEYSTLDNELVGTVHRQGKRIFAWTSDDALSMHWLSVMNVDGIITDYPQKLKTILKTPGRFYYNQALLFYMLNIRQIY</sequence>
<dbReference type="Gene3D" id="3.20.20.190">
    <property type="entry name" value="Phosphatidylinositol (PI) phosphodiesterase"/>
    <property type="match status" value="1"/>
</dbReference>
<feature type="transmembrane region" description="Helical" evidence="1">
    <location>
        <begin position="140"/>
        <end position="159"/>
    </location>
</feature>
<organism evidence="3 4">
    <name type="scientific">Oenococcus oeni</name>
    <name type="common">Leuconostoc oenos</name>
    <dbReference type="NCBI Taxonomy" id="1247"/>
    <lineage>
        <taxon>Bacteria</taxon>
        <taxon>Bacillati</taxon>
        <taxon>Bacillota</taxon>
        <taxon>Bacilli</taxon>
        <taxon>Lactobacillales</taxon>
        <taxon>Lactobacillaceae</taxon>
        <taxon>Oenococcus</taxon>
    </lineage>
</organism>
<evidence type="ECO:0000259" key="2">
    <source>
        <dbReference type="PROSITE" id="PS51704"/>
    </source>
</evidence>
<comment type="caution">
    <text evidence="3">The sequence shown here is derived from an EMBL/GenBank/DDBJ whole genome shotgun (WGS) entry which is preliminary data.</text>
</comment>
<gene>
    <name evidence="3" type="ORF">ATX59_09125</name>
</gene>
<feature type="transmembrane region" description="Helical" evidence="1">
    <location>
        <begin position="105"/>
        <end position="128"/>
    </location>
</feature>
<dbReference type="AlphaFoldDB" id="A0A6N4A7D8"/>
<dbReference type="InterPro" id="IPR018476">
    <property type="entry name" value="GlyceroP-diester-Pdiesterase_M"/>
</dbReference>